<keyword evidence="5" id="KW-0472">Membrane</keyword>
<sequence length="230" mass="24978">MIADTTLSVVMPTLDADATIAMALAQFDRARATGLVEELVVSDGGSRDGSVASARAAGARVVSGSRGRGQQLALGAQAARGAWLLFLHADTRLEPGWEAQVTGFVASGNTDRAAAFTFALDDDAAAARRIERWVDRRCRWLGLAYGDQGLLIPRSLYDRLGGFRPIPLMEDVDLVRRIGRHRLSILTTRAITSAARYRRDGYLRRPLRNLGCLSLFFAGVPPHVIARLYG</sequence>
<comment type="caution">
    <text evidence="7">The sequence shown here is derived from an EMBL/GenBank/DDBJ whole genome shotgun (WGS) entry which is preliminary data.</text>
</comment>
<gene>
    <name evidence="7" type="ORF">AE618_26955</name>
</gene>
<evidence type="ECO:0000256" key="2">
    <source>
        <dbReference type="ARBA" id="ARBA00022475"/>
    </source>
</evidence>
<dbReference type="InterPro" id="IPR029044">
    <property type="entry name" value="Nucleotide-diphossugar_trans"/>
</dbReference>
<organism evidence="7 8">
    <name type="scientific">Bosea vaviloviae</name>
    <dbReference type="NCBI Taxonomy" id="1526658"/>
    <lineage>
        <taxon>Bacteria</taxon>
        <taxon>Pseudomonadati</taxon>
        <taxon>Pseudomonadota</taxon>
        <taxon>Alphaproteobacteria</taxon>
        <taxon>Hyphomicrobiales</taxon>
        <taxon>Boseaceae</taxon>
        <taxon>Bosea</taxon>
    </lineage>
</organism>
<dbReference type="Gene3D" id="3.90.550.10">
    <property type="entry name" value="Spore Coat Polysaccharide Biosynthesis Protein SpsA, Chain A"/>
    <property type="match status" value="1"/>
</dbReference>
<dbReference type="EMBL" id="LGSZ01000095">
    <property type="protein sequence ID" value="KPH73756.1"/>
    <property type="molecule type" value="Genomic_DNA"/>
</dbReference>
<dbReference type="InterPro" id="IPR001173">
    <property type="entry name" value="Glyco_trans_2-like"/>
</dbReference>
<evidence type="ECO:0000313" key="8">
    <source>
        <dbReference type="Proteomes" id="UP000037822"/>
    </source>
</evidence>
<dbReference type="PANTHER" id="PTHR43646">
    <property type="entry name" value="GLYCOSYLTRANSFERASE"/>
    <property type="match status" value="1"/>
</dbReference>
<keyword evidence="2" id="KW-1003">Cell membrane</keyword>
<keyword evidence="4 7" id="KW-0808">Transferase</keyword>
<dbReference type="SUPFAM" id="SSF53448">
    <property type="entry name" value="Nucleotide-diphospho-sugar transferases"/>
    <property type="match status" value="1"/>
</dbReference>
<dbReference type="AlphaFoldDB" id="A0A0N0M7B5"/>
<keyword evidence="3" id="KW-0328">Glycosyltransferase</keyword>
<reference evidence="7 8" key="1">
    <citation type="submission" date="2015-07" db="EMBL/GenBank/DDBJ databases">
        <title>Whole genome sequencing of Bosea vaviloviae isolated from cave pool.</title>
        <authorList>
            <person name="Tan N.E.H."/>
            <person name="Lee Y.P."/>
            <person name="Gan H.M."/>
            <person name="Barton H."/>
            <person name="Savka M.A."/>
        </authorList>
    </citation>
    <scope>NUCLEOTIDE SEQUENCE [LARGE SCALE GENOMIC DNA]</scope>
    <source>
        <strain evidence="7 8">SD260</strain>
    </source>
</reference>
<dbReference type="Proteomes" id="UP000037822">
    <property type="component" value="Unassembled WGS sequence"/>
</dbReference>
<dbReference type="GO" id="GO:0005886">
    <property type="term" value="C:plasma membrane"/>
    <property type="evidence" value="ECO:0007669"/>
    <property type="project" value="UniProtKB-SubCell"/>
</dbReference>
<proteinExistence type="predicted"/>
<evidence type="ECO:0000256" key="1">
    <source>
        <dbReference type="ARBA" id="ARBA00004236"/>
    </source>
</evidence>
<protein>
    <submittedName>
        <fullName evidence="7">Glycosyl transferase family 2</fullName>
    </submittedName>
</protein>
<accession>A0A0N0M7B5</accession>
<evidence type="ECO:0000256" key="3">
    <source>
        <dbReference type="ARBA" id="ARBA00022676"/>
    </source>
</evidence>
<dbReference type="OrthoDB" id="9811214at2"/>
<dbReference type="PATRIC" id="fig|1526658.3.peg.4940"/>
<dbReference type="RefSeq" id="WP_054212114.1">
    <property type="nucleotide sequence ID" value="NZ_LGSZ01000095.1"/>
</dbReference>
<dbReference type="PANTHER" id="PTHR43646:SF2">
    <property type="entry name" value="GLYCOSYLTRANSFERASE 2-LIKE DOMAIN-CONTAINING PROTEIN"/>
    <property type="match status" value="1"/>
</dbReference>
<keyword evidence="8" id="KW-1185">Reference proteome</keyword>
<dbReference type="GO" id="GO:0016757">
    <property type="term" value="F:glycosyltransferase activity"/>
    <property type="evidence" value="ECO:0007669"/>
    <property type="project" value="UniProtKB-KW"/>
</dbReference>
<evidence type="ECO:0000259" key="6">
    <source>
        <dbReference type="Pfam" id="PF00535"/>
    </source>
</evidence>
<dbReference type="InterPro" id="IPR026461">
    <property type="entry name" value="Trfase_2_rSAM/seldom_assoc"/>
</dbReference>
<dbReference type="CDD" id="cd02522">
    <property type="entry name" value="GT_2_like_a"/>
    <property type="match status" value="1"/>
</dbReference>
<comment type="subcellular location">
    <subcellularLocation>
        <location evidence="1">Cell membrane</location>
    </subcellularLocation>
</comment>
<feature type="domain" description="Glycosyltransferase 2-like" evidence="6">
    <location>
        <begin position="8"/>
        <end position="144"/>
    </location>
</feature>
<evidence type="ECO:0000313" key="7">
    <source>
        <dbReference type="EMBL" id="KPH73756.1"/>
    </source>
</evidence>
<dbReference type="NCBIfam" id="TIGR04283">
    <property type="entry name" value="glyco_like_mftF"/>
    <property type="match status" value="1"/>
</dbReference>
<dbReference type="Pfam" id="PF00535">
    <property type="entry name" value="Glycos_transf_2"/>
    <property type="match status" value="1"/>
</dbReference>
<evidence type="ECO:0000256" key="5">
    <source>
        <dbReference type="ARBA" id="ARBA00023136"/>
    </source>
</evidence>
<evidence type="ECO:0000256" key="4">
    <source>
        <dbReference type="ARBA" id="ARBA00022679"/>
    </source>
</evidence>
<name>A0A0N0M7B5_9HYPH</name>